<dbReference type="Gene3D" id="3.40.1190.20">
    <property type="match status" value="1"/>
</dbReference>
<comment type="similarity">
    <text evidence="1 4">Belongs to the carbohydrate kinase PfkB family.</text>
</comment>
<keyword evidence="3 4" id="KW-0418">Kinase</keyword>
<evidence type="ECO:0000259" key="5">
    <source>
        <dbReference type="Pfam" id="PF00294"/>
    </source>
</evidence>
<dbReference type="Pfam" id="PF00294">
    <property type="entry name" value="PfkB"/>
    <property type="match status" value="1"/>
</dbReference>
<dbReference type="PANTHER" id="PTHR10584">
    <property type="entry name" value="SUGAR KINASE"/>
    <property type="match status" value="1"/>
</dbReference>
<dbReference type="AlphaFoldDB" id="A0A7W4UHR2"/>
<dbReference type="Proteomes" id="UP000518206">
    <property type="component" value="Unassembled WGS sequence"/>
</dbReference>
<dbReference type="InterPro" id="IPR002139">
    <property type="entry name" value="Ribo/fructo_kinase"/>
</dbReference>
<organism evidence="6 7">
    <name type="scientific">Cellulomonas cellasea</name>
    <dbReference type="NCBI Taxonomy" id="43670"/>
    <lineage>
        <taxon>Bacteria</taxon>
        <taxon>Bacillati</taxon>
        <taxon>Actinomycetota</taxon>
        <taxon>Actinomycetes</taxon>
        <taxon>Micrococcales</taxon>
        <taxon>Cellulomonadaceae</taxon>
        <taxon>Cellulomonas</taxon>
    </lineage>
</organism>
<keyword evidence="2 4" id="KW-0808">Transferase</keyword>
<dbReference type="EC" id="2.7.1.15" evidence="6"/>
<evidence type="ECO:0000256" key="4">
    <source>
        <dbReference type="RuleBase" id="RU003704"/>
    </source>
</evidence>
<dbReference type="PROSITE" id="PS00584">
    <property type="entry name" value="PFKB_KINASES_2"/>
    <property type="match status" value="1"/>
</dbReference>
<dbReference type="InterPro" id="IPR002173">
    <property type="entry name" value="Carboh/pur_kinase_PfkB_CS"/>
</dbReference>
<reference evidence="6 7" key="1">
    <citation type="submission" date="2020-08" db="EMBL/GenBank/DDBJ databases">
        <title>The Agave Microbiome: Exploring the role of microbial communities in plant adaptations to desert environments.</title>
        <authorList>
            <person name="Partida-Martinez L.P."/>
        </authorList>
    </citation>
    <scope>NUCLEOTIDE SEQUENCE [LARGE SCALE GENOMIC DNA]</scope>
    <source>
        <strain evidence="6 7">RAS26</strain>
    </source>
</reference>
<evidence type="ECO:0000313" key="6">
    <source>
        <dbReference type="EMBL" id="MBB2924064.1"/>
    </source>
</evidence>
<feature type="domain" description="Carbohydrate kinase PfkB" evidence="5">
    <location>
        <begin position="1"/>
        <end position="299"/>
    </location>
</feature>
<dbReference type="PROSITE" id="PS00583">
    <property type="entry name" value="PFKB_KINASES_1"/>
    <property type="match status" value="1"/>
</dbReference>
<gene>
    <name evidence="6" type="ORF">FHR80_002992</name>
</gene>
<proteinExistence type="inferred from homology"/>
<dbReference type="EMBL" id="JACHVX010000004">
    <property type="protein sequence ID" value="MBB2924064.1"/>
    <property type="molecule type" value="Genomic_DNA"/>
</dbReference>
<reference evidence="6 7" key="2">
    <citation type="submission" date="2020-08" db="EMBL/GenBank/DDBJ databases">
        <authorList>
            <person name="Partida-Martinez L."/>
            <person name="Huntemann M."/>
            <person name="Clum A."/>
            <person name="Wang J."/>
            <person name="Palaniappan K."/>
            <person name="Ritter S."/>
            <person name="Chen I.-M."/>
            <person name="Stamatis D."/>
            <person name="Reddy T."/>
            <person name="O'Malley R."/>
            <person name="Daum C."/>
            <person name="Shapiro N."/>
            <person name="Ivanova N."/>
            <person name="Kyrpides N."/>
            <person name="Woyke T."/>
        </authorList>
    </citation>
    <scope>NUCLEOTIDE SEQUENCE [LARGE SCALE GENOMIC DNA]</scope>
    <source>
        <strain evidence="6 7">RAS26</strain>
    </source>
</reference>
<dbReference type="GO" id="GO:0005829">
    <property type="term" value="C:cytosol"/>
    <property type="evidence" value="ECO:0007669"/>
    <property type="project" value="TreeGrafter"/>
</dbReference>
<dbReference type="InterPro" id="IPR029056">
    <property type="entry name" value="Ribokinase-like"/>
</dbReference>
<evidence type="ECO:0000313" key="7">
    <source>
        <dbReference type="Proteomes" id="UP000518206"/>
    </source>
</evidence>
<dbReference type="RefSeq" id="WP_183296853.1">
    <property type="nucleotide sequence ID" value="NZ_JACHVX010000004.1"/>
</dbReference>
<dbReference type="PRINTS" id="PR00990">
    <property type="entry name" value="RIBOKINASE"/>
</dbReference>
<dbReference type="PANTHER" id="PTHR10584:SF166">
    <property type="entry name" value="RIBOKINASE"/>
    <property type="match status" value="1"/>
</dbReference>
<dbReference type="InterPro" id="IPR011611">
    <property type="entry name" value="PfkB_dom"/>
</dbReference>
<comment type="caution">
    <text evidence="6">The sequence shown here is derived from an EMBL/GenBank/DDBJ whole genome shotgun (WGS) entry which is preliminary data.</text>
</comment>
<evidence type="ECO:0000256" key="1">
    <source>
        <dbReference type="ARBA" id="ARBA00010688"/>
    </source>
</evidence>
<protein>
    <submittedName>
        <fullName evidence="6">Ribokinase</fullName>
        <ecNumber evidence="6">2.7.1.15</ecNumber>
    </submittedName>
</protein>
<evidence type="ECO:0000256" key="3">
    <source>
        <dbReference type="ARBA" id="ARBA00022777"/>
    </source>
</evidence>
<evidence type="ECO:0000256" key="2">
    <source>
        <dbReference type="ARBA" id="ARBA00022679"/>
    </source>
</evidence>
<name>A0A7W4UHR2_9CELL</name>
<sequence>MPDVVVVGQVARDLVLGVDALPDAGGSADVRHRRELLGGKGANQAVGCRQLGLSVAIVGVVGDDHPGVQVLREAERDGIDVGGVVRRAGATTALLLDVVEQAPGGSSSDGGVRRLLEDVPDEVLLRTEDVKAAAGVLAGARMVLVQLQQPGPAVLAALDAARAAGVPVLADGAPDGDDVRDAVLRTARVLRADDTEAGQLVGRELRSTEDTVAAARELRERGPAVVALASPEGANVVAWDGGHVVLPLIGGAPADPTGGGDAFVAGLAAALLRGQDPETAGWWGSAAAALTVTHLGGRPDLDLTRVEATARDARREHDGS</sequence>
<dbReference type="SUPFAM" id="SSF53613">
    <property type="entry name" value="Ribokinase-like"/>
    <property type="match status" value="1"/>
</dbReference>
<dbReference type="GO" id="GO:0004747">
    <property type="term" value="F:ribokinase activity"/>
    <property type="evidence" value="ECO:0007669"/>
    <property type="project" value="UniProtKB-EC"/>
</dbReference>
<accession>A0A7W4UHR2</accession>